<keyword evidence="1" id="KW-0238">DNA-binding</keyword>
<proteinExistence type="predicted"/>
<evidence type="ECO:0000313" key="1">
    <source>
        <dbReference type="EMBL" id="MBV4514930.1"/>
    </source>
</evidence>
<evidence type="ECO:0000313" key="2">
    <source>
        <dbReference type="Proteomes" id="UP000624243"/>
    </source>
</evidence>
<dbReference type="EMBL" id="JABWSB020000003">
    <property type="protein sequence ID" value="MBV4514930.1"/>
    <property type="molecule type" value="Genomic_DNA"/>
</dbReference>
<accession>A0ACC5UKK6</accession>
<organism evidence="1 2">
    <name type="scientific">Pseudomonas kurunegalensis</name>
    <dbReference type="NCBI Taxonomy" id="485880"/>
    <lineage>
        <taxon>Bacteria</taxon>
        <taxon>Pseudomonadati</taxon>
        <taxon>Pseudomonadota</taxon>
        <taxon>Gammaproteobacteria</taxon>
        <taxon>Pseudomonadales</taxon>
        <taxon>Pseudomonadaceae</taxon>
        <taxon>Pseudomonas</taxon>
    </lineage>
</organism>
<name>A0ACC5UKK6_9PSED</name>
<reference evidence="1 2" key="1">
    <citation type="journal article" date="2020" name="Microorganisms">
        <title>Reliable Identification of Environmental Pseudomonas Isolates Using the rpoD Gene.</title>
        <authorList>
            <consortium name="The Broad Institute Genome Sequencing Platform"/>
            <person name="Girard L."/>
            <person name="Lood C."/>
            <person name="Rokni-Zadeh H."/>
            <person name="van Noort V."/>
            <person name="Lavigne R."/>
            <person name="De Mot R."/>
        </authorList>
    </citation>
    <scope>NUCLEOTIDE SEQUENCE [LARGE SCALE GENOMIC DNA]</scope>
    <source>
        <strain evidence="1 2">RW1P2</strain>
    </source>
</reference>
<dbReference type="Proteomes" id="UP000624243">
    <property type="component" value="Unassembled WGS sequence"/>
</dbReference>
<sequence length="146" mass="16279">MSEKKQQAAYPLRMTPSLREAVERAAHESKRSVNAEIVSRLELSLIADQQLTDFISADQARKIAELAGTNIAKKLRDSVQAEILSAATNGVGGLMMSTDGLGLDTENETHRMIMDEIIRDLREAGYNARYTPHFEIDISFWPDDEA</sequence>
<protein>
    <submittedName>
        <fullName evidence="1">Arc family DNA-binding protein</fullName>
    </submittedName>
</protein>
<comment type="caution">
    <text evidence="1">The sequence shown here is derived from an EMBL/GenBank/DDBJ whole genome shotgun (WGS) entry which is preliminary data.</text>
</comment>
<gene>
    <name evidence="1" type="ORF">HU758_006910</name>
</gene>
<keyword evidence="2" id="KW-1185">Reference proteome</keyword>